<evidence type="ECO:0000313" key="2">
    <source>
        <dbReference type="Proteomes" id="UP000235672"/>
    </source>
</evidence>
<accession>A0A2J6PZ03</accession>
<dbReference type="Proteomes" id="UP000235672">
    <property type="component" value="Unassembled WGS sequence"/>
</dbReference>
<proteinExistence type="predicted"/>
<gene>
    <name evidence="1" type="ORF">NA56DRAFT_705772</name>
</gene>
<keyword evidence="2" id="KW-1185">Reference proteome</keyword>
<name>A0A2J6PZ03_9HELO</name>
<organism evidence="1 2">
    <name type="scientific">Hyaloscypha hepaticicola</name>
    <dbReference type="NCBI Taxonomy" id="2082293"/>
    <lineage>
        <taxon>Eukaryota</taxon>
        <taxon>Fungi</taxon>
        <taxon>Dikarya</taxon>
        <taxon>Ascomycota</taxon>
        <taxon>Pezizomycotina</taxon>
        <taxon>Leotiomycetes</taxon>
        <taxon>Helotiales</taxon>
        <taxon>Hyaloscyphaceae</taxon>
        <taxon>Hyaloscypha</taxon>
    </lineage>
</organism>
<protein>
    <submittedName>
        <fullName evidence="1">Uncharacterized protein</fullName>
    </submittedName>
</protein>
<dbReference type="EMBL" id="KZ613490">
    <property type="protein sequence ID" value="PMD19194.1"/>
    <property type="molecule type" value="Genomic_DNA"/>
</dbReference>
<dbReference type="AlphaFoldDB" id="A0A2J6PZ03"/>
<sequence length="202" mass="22309">MFNLVLISMSKMHGGFAAKRGGYTGARSPGLGVPDQSRDTFHKNNYETAFSSLGSLDECSWIVVAGLNPLGTICGPEYGTVSTMSCIFCEKFAWLPFPQKRCSILCHTFSELTAPTVWASEHTARTEDPRHSAFKDMVNAFSNDNVFPKDSLDPRHFTPIPRSERAVKDKNNLQDYGFLPDLGQCCLCGPAPNSTMSMKRLN</sequence>
<reference evidence="1 2" key="1">
    <citation type="submission" date="2016-05" db="EMBL/GenBank/DDBJ databases">
        <title>A degradative enzymes factory behind the ericoid mycorrhizal symbiosis.</title>
        <authorList>
            <consortium name="DOE Joint Genome Institute"/>
            <person name="Martino E."/>
            <person name="Morin E."/>
            <person name="Grelet G."/>
            <person name="Kuo A."/>
            <person name="Kohler A."/>
            <person name="Daghino S."/>
            <person name="Barry K."/>
            <person name="Choi C."/>
            <person name="Cichocki N."/>
            <person name="Clum A."/>
            <person name="Copeland A."/>
            <person name="Hainaut M."/>
            <person name="Haridas S."/>
            <person name="Labutti K."/>
            <person name="Lindquist E."/>
            <person name="Lipzen A."/>
            <person name="Khouja H.-R."/>
            <person name="Murat C."/>
            <person name="Ohm R."/>
            <person name="Olson A."/>
            <person name="Spatafora J."/>
            <person name="Veneault-Fourrey C."/>
            <person name="Henrissat B."/>
            <person name="Grigoriev I."/>
            <person name="Martin F."/>
            <person name="Perotto S."/>
        </authorList>
    </citation>
    <scope>NUCLEOTIDE SEQUENCE [LARGE SCALE GENOMIC DNA]</scope>
    <source>
        <strain evidence="1 2">UAMH 7357</strain>
    </source>
</reference>
<evidence type="ECO:0000313" key="1">
    <source>
        <dbReference type="EMBL" id="PMD19194.1"/>
    </source>
</evidence>